<keyword evidence="4 13" id="KW-0328">Glycosyltransferase</keyword>
<dbReference type="OrthoDB" id="5512589at2759"/>
<proteinExistence type="inferred from homology"/>
<keyword evidence="11 13" id="KW-0472">Membrane</keyword>
<evidence type="ECO:0000256" key="9">
    <source>
        <dbReference type="ARBA" id="ARBA00023034"/>
    </source>
</evidence>
<dbReference type="FunFam" id="3.90.550.50:FF:000001">
    <property type="entry name" value="Hexosyltransferase"/>
    <property type="match status" value="1"/>
</dbReference>
<keyword evidence="12" id="KW-0325">Glycoprotein</keyword>
<comment type="similarity">
    <text evidence="3 13">Belongs to the glycosyltransferase 31 family.</text>
</comment>
<keyword evidence="9 13" id="KW-0333">Golgi apparatus</keyword>
<dbReference type="GO" id="GO:0006629">
    <property type="term" value="P:lipid metabolic process"/>
    <property type="evidence" value="ECO:0007669"/>
    <property type="project" value="UniProtKB-KW"/>
</dbReference>
<evidence type="ECO:0000256" key="13">
    <source>
        <dbReference type="RuleBase" id="RU363063"/>
    </source>
</evidence>
<gene>
    <name evidence="15" type="primary">LOC108259436</name>
</gene>
<feature type="transmembrane region" description="Helical" evidence="13">
    <location>
        <begin position="20"/>
        <end position="39"/>
    </location>
</feature>
<comment type="pathway">
    <text evidence="2">Protein modification; protein glycosylation.</text>
</comment>
<protein>
    <recommendedName>
        <fullName evidence="13">Hexosyltransferase</fullName>
        <ecNumber evidence="13">2.4.1.-</ecNumber>
    </recommendedName>
</protein>
<dbReference type="GeneID" id="108259436"/>
<keyword evidence="7 13" id="KW-0735">Signal-anchor</keyword>
<comment type="subcellular location">
    <subcellularLocation>
        <location evidence="1 13">Golgi apparatus membrane</location>
        <topology evidence="1 13">Single-pass type II membrane protein</topology>
    </subcellularLocation>
</comment>
<dbReference type="PANTHER" id="PTHR11214:SF115">
    <property type="entry name" value="HEXOSYLTRANSFERASE"/>
    <property type="match status" value="1"/>
</dbReference>
<reference evidence="15" key="2">
    <citation type="submission" date="2025-08" db="UniProtKB">
        <authorList>
            <consortium name="RefSeq"/>
        </authorList>
    </citation>
    <scope>IDENTIFICATION</scope>
    <source>
        <tissue evidence="15">Blood</tissue>
    </source>
</reference>
<evidence type="ECO:0000313" key="15">
    <source>
        <dbReference type="RefSeq" id="XP_017314443.1"/>
    </source>
</evidence>
<keyword evidence="6 13" id="KW-0812">Transmembrane</keyword>
<dbReference type="GO" id="GO:0006493">
    <property type="term" value="P:protein O-linked glycosylation"/>
    <property type="evidence" value="ECO:0007669"/>
    <property type="project" value="TreeGrafter"/>
</dbReference>
<dbReference type="Proteomes" id="UP000221080">
    <property type="component" value="Chromosome 27"/>
</dbReference>
<keyword evidence="14" id="KW-1185">Reference proteome</keyword>
<evidence type="ECO:0000256" key="4">
    <source>
        <dbReference type="ARBA" id="ARBA00022676"/>
    </source>
</evidence>
<dbReference type="EC" id="2.4.1.-" evidence="13"/>
<dbReference type="Gene3D" id="3.90.550.50">
    <property type="match status" value="1"/>
</dbReference>
<evidence type="ECO:0000256" key="1">
    <source>
        <dbReference type="ARBA" id="ARBA00004323"/>
    </source>
</evidence>
<evidence type="ECO:0000256" key="12">
    <source>
        <dbReference type="ARBA" id="ARBA00023180"/>
    </source>
</evidence>
<evidence type="ECO:0000256" key="5">
    <source>
        <dbReference type="ARBA" id="ARBA00022679"/>
    </source>
</evidence>
<evidence type="ECO:0000256" key="7">
    <source>
        <dbReference type="ARBA" id="ARBA00022968"/>
    </source>
</evidence>
<keyword evidence="5" id="KW-0808">Transferase</keyword>
<dbReference type="PANTHER" id="PTHR11214">
    <property type="entry name" value="BETA-1,3-N-ACETYLGLUCOSAMINYLTRANSFERASE"/>
    <property type="match status" value="1"/>
</dbReference>
<evidence type="ECO:0000256" key="3">
    <source>
        <dbReference type="ARBA" id="ARBA00008661"/>
    </source>
</evidence>
<accession>A0A2D0Q6X0</accession>
<evidence type="ECO:0000313" key="14">
    <source>
        <dbReference type="Proteomes" id="UP000221080"/>
    </source>
</evidence>
<dbReference type="STRING" id="7998.ENSIPUP00000017289"/>
<evidence type="ECO:0000256" key="11">
    <source>
        <dbReference type="ARBA" id="ARBA00023136"/>
    </source>
</evidence>
<sequence>MTKMSKLKWWCFTFRPVSSAPRAFTILMAVITLLLYMIFGTRQCDTQELKKGKHPDPQLYHVAYPNKYQFILDQPDKCHHNPFLVVIVPVAPNDVLERNAIRNTWGYEKLVQEKHVVVLFLLGLPSGKNAEMQQARIHQENVRHRDLLQSNFIDSIRNATVKTMVMFEWLRDRCPQAYYAAKVDPDILFNVRGLISMLLSPHTPQRNYLIGQVRQNNSAIRNPASRLYIPPEVYSKSVHPAYPLGKCYIMSKDLPAKILTASKEIKPIIKDDLYIGLCLEWLRITPMNIPNPDQFVFIPPLLYDRCYYSNLIAVIIYTPAQLVSLWTDIHKPGPACLPYN</sequence>
<dbReference type="InterPro" id="IPR002659">
    <property type="entry name" value="Glyco_trans_31"/>
</dbReference>
<evidence type="ECO:0000256" key="10">
    <source>
        <dbReference type="ARBA" id="ARBA00023098"/>
    </source>
</evidence>
<dbReference type="Pfam" id="PF01762">
    <property type="entry name" value="Galactosyl_T"/>
    <property type="match status" value="1"/>
</dbReference>
<keyword evidence="10" id="KW-0443">Lipid metabolism</keyword>
<evidence type="ECO:0000256" key="8">
    <source>
        <dbReference type="ARBA" id="ARBA00022989"/>
    </source>
</evidence>
<dbReference type="GO" id="GO:0000139">
    <property type="term" value="C:Golgi membrane"/>
    <property type="evidence" value="ECO:0007669"/>
    <property type="project" value="UniProtKB-SubCell"/>
</dbReference>
<evidence type="ECO:0000256" key="6">
    <source>
        <dbReference type="ARBA" id="ARBA00022692"/>
    </source>
</evidence>
<organism evidence="14 15">
    <name type="scientific">Ictalurus punctatus</name>
    <name type="common">Channel catfish</name>
    <name type="synonym">Silurus punctatus</name>
    <dbReference type="NCBI Taxonomy" id="7998"/>
    <lineage>
        <taxon>Eukaryota</taxon>
        <taxon>Metazoa</taxon>
        <taxon>Chordata</taxon>
        <taxon>Craniata</taxon>
        <taxon>Vertebrata</taxon>
        <taxon>Euteleostomi</taxon>
        <taxon>Actinopterygii</taxon>
        <taxon>Neopterygii</taxon>
        <taxon>Teleostei</taxon>
        <taxon>Ostariophysi</taxon>
        <taxon>Siluriformes</taxon>
        <taxon>Ictaluridae</taxon>
        <taxon>Ictalurus</taxon>
    </lineage>
</organism>
<dbReference type="KEGG" id="ipu:108259436"/>
<dbReference type="GO" id="GO:0008499">
    <property type="term" value="F:N-acetyl-beta-D-glucosaminide beta-(1,3)-galactosyltransferase activity"/>
    <property type="evidence" value="ECO:0007669"/>
    <property type="project" value="TreeGrafter"/>
</dbReference>
<dbReference type="RefSeq" id="XP_017314443.1">
    <property type="nucleotide sequence ID" value="XM_017458954.3"/>
</dbReference>
<keyword evidence="8 13" id="KW-1133">Transmembrane helix</keyword>
<reference evidence="14" key="1">
    <citation type="journal article" date="2016" name="Nat. Commun.">
        <title>The channel catfish genome sequence provides insights into the evolution of scale formation in teleosts.</title>
        <authorList>
            <person name="Liu Z."/>
            <person name="Liu S."/>
            <person name="Yao J."/>
            <person name="Bao L."/>
            <person name="Zhang J."/>
            <person name="Li Y."/>
            <person name="Jiang C."/>
            <person name="Sun L."/>
            <person name="Wang R."/>
            <person name="Zhang Y."/>
            <person name="Zhou T."/>
            <person name="Zeng Q."/>
            <person name="Fu Q."/>
            <person name="Gao S."/>
            <person name="Li N."/>
            <person name="Koren S."/>
            <person name="Jiang Y."/>
            <person name="Zimin A."/>
            <person name="Xu P."/>
            <person name="Phillippy A.M."/>
            <person name="Geng X."/>
            <person name="Song L."/>
            <person name="Sun F."/>
            <person name="Li C."/>
            <person name="Wang X."/>
            <person name="Chen A."/>
            <person name="Jin Y."/>
            <person name="Yuan Z."/>
            <person name="Yang Y."/>
            <person name="Tan S."/>
            <person name="Peatman E."/>
            <person name="Lu J."/>
            <person name="Qin Z."/>
            <person name="Dunham R."/>
            <person name="Li Z."/>
            <person name="Sonstegard T."/>
            <person name="Feng J."/>
            <person name="Danzmann R.G."/>
            <person name="Schroeder S."/>
            <person name="Scheffler B."/>
            <person name="Duke M.V."/>
            <person name="Ballard L."/>
            <person name="Kucuktas H."/>
            <person name="Kaltenboeck L."/>
            <person name="Liu H."/>
            <person name="Armbruster J."/>
            <person name="Xie Y."/>
            <person name="Kirby M.L."/>
            <person name="Tian Y."/>
            <person name="Flanagan M.E."/>
            <person name="Mu W."/>
            <person name="Waldbieser G.C."/>
        </authorList>
    </citation>
    <scope>NUCLEOTIDE SEQUENCE [LARGE SCALE GENOMIC DNA]</scope>
    <source>
        <strain evidence="14">SDA103</strain>
    </source>
</reference>
<dbReference type="AlphaFoldDB" id="A0A2D0Q6X0"/>
<name>A0A2D0Q6X0_ICTPU</name>
<evidence type="ECO:0000256" key="2">
    <source>
        <dbReference type="ARBA" id="ARBA00004922"/>
    </source>
</evidence>